<proteinExistence type="predicted"/>
<dbReference type="AlphaFoldDB" id="A0A1M6N9U0"/>
<dbReference type="RefSeq" id="WP_073380626.1">
    <property type="nucleotide sequence ID" value="NZ_FQZK01000011.1"/>
</dbReference>
<name>A0A1M6N9U0_9ACTN</name>
<dbReference type="EMBL" id="FQZK01000011">
    <property type="protein sequence ID" value="SHJ92462.1"/>
    <property type="molecule type" value="Genomic_DNA"/>
</dbReference>
<keyword evidence="2" id="KW-1185">Reference proteome</keyword>
<protein>
    <recommendedName>
        <fullName evidence="3">Excreted virulence factor EspC, type VII ESX diderm</fullName>
    </recommendedName>
</protein>
<dbReference type="STRING" id="758803.SAMN05421803_111126"/>
<sequence length="118" mass="12761">MSSEEVGANTWAAAEKAVQAEAMAEAMVGLEETFTMLMDDLAGYTGWISSGYVAVRDDLQPEVHKVQQNGISLANGIQAGASEIALNDYEAGDRFSEAWAEMPDVNFRPDRPEGAELF</sequence>
<organism evidence="1 2">
    <name type="scientific">Nocardiopsis flavescens</name>
    <dbReference type="NCBI Taxonomy" id="758803"/>
    <lineage>
        <taxon>Bacteria</taxon>
        <taxon>Bacillati</taxon>
        <taxon>Actinomycetota</taxon>
        <taxon>Actinomycetes</taxon>
        <taxon>Streptosporangiales</taxon>
        <taxon>Nocardiopsidaceae</taxon>
        <taxon>Nocardiopsis</taxon>
    </lineage>
</organism>
<reference evidence="1 2" key="1">
    <citation type="submission" date="2016-11" db="EMBL/GenBank/DDBJ databases">
        <authorList>
            <person name="Jaros S."/>
            <person name="Januszkiewicz K."/>
            <person name="Wedrychowicz H."/>
        </authorList>
    </citation>
    <scope>NUCLEOTIDE SEQUENCE [LARGE SCALE GENOMIC DNA]</scope>
    <source>
        <strain evidence="1 2">CGMCC 4.5723</strain>
    </source>
</reference>
<evidence type="ECO:0008006" key="3">
    <source>
        <dbReference type="Google" id="ProtNLM"/>
    </source>
</evidence>
<dbReference type="OrthoDB" id="3433411at2"/>
<gene>
    <name evidence="1" type="ORF">SAMN05421803_111126</name>
</gene>
<accession>A0A1M6N9U0</accession>
<dbReference type="Proteomes" id="UP000184452">
    <property type="component" value="Unassembled WGS sequence"/>
</dbReference>
<evidence type="ECO:0000313" key="1">
    <source>
        <dbReference type="EMBL" id="SHJ92462.1"/>
    </source>
</evidence>
<evidence type="ECO:0000313" key="2">
    <source>
        <dbReference type="Proteomes" id="UP000184452"/>
    </source>
</evidence>